<evidence type="ECO:0000256" key="1">
    <source>
        <dbReference type="SAM" id="MobiDB-lite"/>
    </source>
</evidence>
<comment type="caution">
    <text evidence="2">The sequence shown here is derived from an EMBL/GenBank/DDBJ whole genome shotgun (WGS) entry which is preliminary data.</text>
</comment>
<evidence type="ECO:0000313" key="3">
    <source>
        <dbReference type="Proteomes" id="UP000608522"/>
    </source>
</evidence>
<feature type="region of interest" description="Disordered" evidence="1">
    <location>
        <begin position="27"/>
        <end position="60"/>
    </location>
</feature>
<protein>
    <submittedName>
        <fullName evidence="2">Uncharacterized protein</fullName>
    </submittedName>
</protein>
<proteinExistence type="predicted"/>
<dbReference type="RefSeq" id="WP_202200676.1">
    <property type="nucleotide sequence ID" value="NZ_BAAATO010000002.1"/>
</dbReference>
<reference evidence="3" key="1">
    <citation type="submission" date="2023-07" db="EMBL/GenBank/DDBJ databases">
        <title>Whole genome shotgun sequence of Streptomyces spororaveus NBRC 15456.</title>
        <authorList>
            <person name="Komaki H."/>
            <person name="Tamura T."/>
        </authorList>
    </citation>
    <scope>NUCLEOTIDE SEQUENCE [LARGE SCALE GENOMIC DNA]</scope>
    <source>
        <strain evidence="3">NBRC 15456</strain>
    </source>
</reference>
<name>A0ABQ3TF82_9ACTN</name>
<feature type="compositionally biased region" description="Basic and acidic residues" evidence="1">
    <location>
        <begin position="30"/>
        <end position="45"/>
    </location>
</feature>
<sequence length="60" mass="5860">MRSKLAGLIGIIAAALAIGVGVTVGSGPVDADRPSGHQVLADDKGPGVASPAPSPFPSRR</sequence>
<dbReference type="Proteomes" id="UP000608522">
    <property type="component" value="Unassembled WGS sequence"/>
</dbReference>
<gene>
    <name evidence="2" type="ORF">Sspor_45580</name>
</gene>
<dbReference type="EMBL" id="BNED01000005">
    <property type="protein sequence ID" value="GHI78997.1"/>
    <property type="molecule type" value="Genomic_DNA"/>
</dbReference>
<evidence type="ECO:0000313" key="2">
    <source>
        <dbReference type="EMBL" id="GHI78997.1"/>
    </source>
</evidence>
<accession>A0ABQ3TF82</accession>
<organism evidence="2 3">
    <name type="scientific">Streptomyces spororaveus</name>
    <dbReference type="NCBI Taxonomy" id="284039"/>
    <lineage>
        <taxon>Bacteria</taxon>
        <taxon>Bacillati</taxon>
        <taxon>Actinomycetota</taxon>
        <taxon>Actinomycetes</taxon>
        <taxon>Kitasatosporales</taxon>
        <taxon>Streptomycetaceae</taxon>
        <taxon>Streptomyces</taxon>
    </lineage>
</organism>
<keyword evidence="3" id="KW-1185">Reference proteome</keyword>